<feature type="disulfide bond" evidence="6">
    <location>
        <begin position="87"/>
        <end position="124"/>
    </location>
</feature>
<dbReference type="SUPFAM" id="SSF53300">
    <property type="entry name" value="vWA-like"/>
    <property type="match status" value="1"/>
</dbReference>
<dbReference type="SMART" id="SM00085">
    <property type="entry name" value="PA2c"/>
    <property type="match status" value="1"/>
</dbReference>
<evidence type="ECO:0000256" key="2">
    <source>
        <dbReference type="ARBA" id="ARBA00022525"/>
    </source>
</evidence>
<dbReference type="GO" id="GO:0047498">
    <property type="term" value="F:calcium-dependent phospholipase A2 activity"/>
    <property type="evidence" value="ECO:0007669"/>
    <property type="project" value="TreeGrafter"/>
</dbReference>
<keyword evidence="8" id="KW-0378">Hydrolase</keyword>
<dbReference type="GO" id="GO:0006644">
    <property type="term" value="P:phospholipid metabolic process"/>
    <property type="evidence" value="ECO:0007669"/>
    <property type="project" value="InterPro"/>
</dbReference>
<keyword evidence="2 8" id="KW-0964">Secreted</keyword>
<feature type="chain" id="PRO_5028507674" description="Phospholipase A2" evidence="8">
    <location>
        <begin position="21"/>
        <end position="258"/>
    </location>
</feature>
<evidence type="ECO:0000256" key="8">
    <source>
        <dbReference type="RuleBase" id="RU361236"/>
    </source>
</evidence>
<evidence type="ECO:0000256" key="5">
    <source>
        <dbReference type="PIRSR" id="PIRSR601211-2"/>
    </source>
</evidence>
<dbReference type="Gene3D" id="1.20.90.10">
    <property type="entry name" value="Phospholipase A2 domain"/>
    <property type="match status" value="1"/>
</dbReference>
<comment type="cofactor">
    <cofactor evidence="5">
        <name>Ca(2+)</name>
        <dbReference type="ChEBI" id="CHEBI:29108"/>
    </cofactor>
    <text evidence="5">Binds 1 Ca(2+) ion per subunit.</text>
</comment>
<keyword evidence="10" id="KW-1185">Reference proteome</keyword>
<protein>
    <recommendedName>
        <fullName evidence="8">Phospholipase A2</fullName>
        <ecNumber evidence="8">3.1.1.4</ecNumber>
    </recommendedName>
</protein>
<dbReference type="PROSITE" id="PS50234">
    <property type="entry name" value="VWFA"/>
    <property type="match status" value="1"/>
</dbReference>
<dbReference type="PRINTS" id="PR00389">
    <property type="entry name" value="PHPHLIPASEA2"/>
</dbReference>
<dbReference type="InterPro" id="IPR001211">
    <property type="entry name" value="PLA2"/>
</dbReference>
<dbReference type="InterPro" id="IPR036465">
    <property type="entry name" value="vWFA_dom_sf"/>
</dbReference>
<evidence type="ECO:0000313" key="11">
    <source>
        <dbReference type="RefSeq" id="XP_019616702.1"/>
    </source>
</evidence>
<keyword evidence="8" id="KW-0732">Signal</keyword>
<dbReference type="GO" id="GO:0005576">
    <property type="term" value="C:extracellular region"/>
    <property type="evidence" value="ECO:0007669"/>
    <property type="project" value="UniProtKB-SubCell"/>
</dbReference>
<keyword evidence="3 6" id="KW-1015">Disulfide bond</keyword>
<feature type="domain" description="VWFA" evidence="9">
    <location>
        <begin position="162"/>
        <end position="258"/>
    </location>
</feature>
<evidence type="ECO:0000256" key="7">
    <source>
        <dbReference type="RuleBase" id="RU003654"/>
    </source>
</evidence>
<evidence type="ECO:0000256" key="3">
    <source>
        <dbReference type="ARBA" id="ARBA00023157"/>
    </source>
</evidence>
<dbReference type="GO" id="GO:0005509">
    <property type="term" value="F:calcium ion binding"/>
    <property type="evidence" value="ECO:0007669"/>
    <property type="project" value="InterPro"/>
</dbReference>
<dbReference type="InterPro" id="IPR033112">
    <property type="entry name" value="PLA2_Asp_AS"/>
</dbReference>
<evidence type="ECO:0000313" key="10">
    <source>
        <dbReference type="Proteomes" id="UP000515135"/>
    </source>
</evidence>
<feature type="disulfide bond" evidence="6">
    <location>
        <begin position="110"/>
        <end position="122"/>
    </location>
</feature>
<feature type="active site" evidence="4">
    <location>
        <position position="84"/>
    </location>
</feature>
<feature type="disulfide bond" evidence="6">
    <location>
        <begin position="80"/>
        <end position="131"/>
    </location>
</feature>
<dbReference type="Pfam" id="PF00068">
    <property type="entry name" value="Phospholip_A2_1"/>
    <property type="match status" value="1"/>
</dbReference>
<dbReference type="EC" id="3.1.1.4" evidence="8"/>
<dbReference type="InterPro" id="IPR033113">
    <property type="entry name" value="PLA2_histidine"/>
</dbReference>
<dbReference type="CDD" id="cd00125">
    <property type="entry name" value="PLA2c"/>
    <property type="match status" value="1"/>
</dbReference>
<keyword evidence="5" id="KW-0479">Metal-binding</keyword>
<comment type="subcellular location">
    <subcellularLocation>
        <location evidence="1 8">Secreted</location>
    </subcellularLocation>
</comment>
<evidence type="ECO:0000259" key="9">
    <source>
        <dbReference type="PROSITE" id="PS50234"/>
    </source>
</evidence>
<feature type="binding site" evidence="5">
    <location>
        <position position="66"/>
    </location>
    <ligand>
        <name>Ca(2+)</name>
        <dbReference type="ChEBI" id="CHEBI:29108"/>
    </ligand>
</feature>
<dbReference type="Gene3D" id="3.40.50.410">
    <property type="entry name" value="von Willebrand factor, type A domain"/>
    <property type="match status" value="1"/>
</dbReference>
<proteinExistence type="inferred from homology"/>
<dbReference type="GO" id="GO:0005543">
    <property type="term" value="F:phospholipid binding"/>
    <property type="evidence" value="ECO:0007669"/>
    <property type="project" value="TreeGrafter"/>
</dbReference>
<dbReference type="InterPro" id="IPR016090">
    <property type="entry name" value="PLA2-like_dom"/>
</dbReference>
<evidence type="ECO:0000256" key="1">
    <source>
        <dbReference type="ARBA" id="ARBA00004613"/>
    </source>
</evidence>
<feature type="disulfide bond" evidence="6">
    <location>
        <begin position="65"/>
        <end position="81"/>
    </location>
</feature>
<feature type="active site" evidence="4">
    <location>
        <position position="125"/>
    </location>
</feature>
<name>A0A6P4YD84_BRABE</name>
<dbReference type="GO" id="GO:0050482">
    <property type="term" value="P:arachidonate secretion"/>
    <property type="evidence" value="ECO:0007669"/>
    <property type="project" value="InterPro"/>
</dbReference>
<gene>
    <name evidence="11" type="primary">LOC109464209</name>
</gene>
<evidence type="ECO:0000256" key="6">
    <source>
        <dbReference type="PIRSR" id="PIRSR601211-3"/>
    </source>
</evidence>
<dbReference type="PANTHER" id="PTHR11716:SF100">
    <property type="entry name" value="PHOSPHOLIPASE A2"/>
    <property type="match status" value="1"/>
</dbReference>
<keyword evidence="8" id="KW-0443">Lipid metabolism</keyword>
<comment type="similarity">
    <text evidence="7">Belongs to the phospholipase A2 family.</text>
</comment>
<evidence type="ECO:0000256" key="4">
    <source>
        <dbReference type="PIRSR" id="PIRSR601211-1"/>
    </source>
</evidence>
<dbReference type="KEGG" id="bbel:109464209"/>
<dbReference type="Pfam" id="PF00092">
    <property type="entry name" value="VWA"/>
    <property type="match status" value="1"/>
</dbReference>
<feature type="binding site" evidence="5">
    <location>
        <position position="85"/>
    </location>
    <ligand>
        <name>Ca(2+)</name>
        <dbReference type="ChEBI" id="CHEBI:29108"/>
    </ligand>
</feature>
<dbReference type="Proteomes" id="UP000515135">
    <property type="component" value="Unplaced"/>
</dbReference>
<dbReference type="GO" id="GO:0016042">
    <property type="term" value="P:lipid catabolic process"/>
    <property type="evidence" value="ECO:0007669"/>
    <property type="project" value="InterPro"/>
</dbReference>
<dbReference type="PROSITE" id="PS00119">
    <property type="entry name" value="PA2_ASP"/>
    <property type="match status" value="1"/>
</dbReference>
<feature type="signal peptide" evidence="8">
    <location>
        <begin position="1"/>
        <end position="20"/>
    </location>
</feature>
<dbReference type="RefSeq" id="XP_019616702.1">
    <property type="nucleotide sequence ID" value="XM_019761143.1"/>
</dbReference>
<dbReference type="GeneID" id="109464209"/>
<sequence>MLKLLLVICASTVFNIETNADPASVSGGKLHVRHRQKRSFVQYGMMIHAVTGRNPLDFNDYGCYCGLGGSGTPVDNIDKCCQDHDQCYDSTSLPKITTYTYIASPGSVTCQDPPGSNERAVCECDRVSALCFFAHLSEYTEKKPCSTVDSGTSTTTNQCPLDVMFLIDGSWSIGQEEFERARAYISRIVECFSNGAVTEVGVIQYYDCTPKVGIPLGHYRWDTPGLLNAIRDFYFSGGQAETEAALRYLTRVVGQFMN</sequence>
<dbReference type="AlphaFoldDB" id="A0A6P4YD84"/>
<dbReference type="SUPFAM" id="SSF48619">
    <property type="entry name" value="Phospholipase A2, PLA2"/>
    <property type="match status" value="1"/>
</dbReference>
<accession>A0A6P4YD84</accession>
<feature type="binding site" evidence="5">
    <location>
        <position position="64"/>
    </location>
    <ligand>
        <name>Ca(2+)</name>
        <dbReference type="ChEBI" id="CHEBI:29108"/>
    </ligand>
</feature>
<dbReference type="InterPro" id="IPR036444">
    <property type="entry name" value="PLipase_A2_dom_sf"/>
</dbReference>
<dbReference type="PROSITE" id="PS00118">
    <property type="entry name" value="PA2_HIS"/>
    <property type="match status" value="1"/>
</dbReference>
<feature type="binding site" evidence="5">
    <location>
        <position position="68"/>
    </location>
    <ligand>
        <name>Ca(2+)</name>
        <dbReference type="ChEBI" id="CHEBI:29108"/>
    </ligand>
</feature>
<organism evidence="10 11">
    <name type="scientific">Branchiostoma belcheri</name>
    <name type="common">Amphioxus</name>
    <dbReference type="NCBI Taxonomy" id="7741"/>
    <lineage>
        <taxon>Eukaryota</taxon>
        <taxon>Metazoa</taxon>
        <taxon>Chordata</taxon>
        <taxon>Cephalochordata</taxon>
        <taxon>Leptocardii</taxon>
        <taxon>Amphioxiformes</taxon>
        <taxon>Branchiostomatidae</taxon>
        <taxon>Branchiostoma</taxon>
    </lineage>
</organism>
<dbReference type="OrthoDB" id="5841574at2759"/>
<dbReference type="InterPro" id="IPR002035">
    <property type="entry name" value="VWF_A"/>
</dbReference>
<dbReference type="PANTHER" id="PTHR11716">
    <property type="entry name" value="PHOSPHOLIPASE A2 FAMILY MEMBER"/>
    <property type="match status" value="1"/>
</dbReference>
<reference evidence="11" key="1">
    <citation type="submission" date="2025-08" db="UniProtKB">
        <authorList>
            <consortium name="RefSeq"/>
        </authorList>
    </citation>
    <scope>IDENTIFICATION</scope>
    <source>
        <tissue evidence="11">Gonad</tissue>
    </source>
</reference>
<comment type="catalytic activity">
    <reaction evidence="8">
        <text>a 1,2-diacyl-sn-glycero-3-phosphocholine + H2O = a 1-acyl-sn-glycero-3-phosphocholine + a fatty acid + H(+)</text>
        <dbReference type="Rhea" id="RHEA:15801"/>
        <dbReference type="ChEBI" id="CHEBI:15377"/>
        <dbReference type="ChEBI" id="CHEBI:15378"/>
        <dbReference type="ChEBI" id="CHEBI:28868"/>
        <dbReference type="ChEBI" id="CHEBI:57643"/>
        <dbReference type="ChEBI" id="CHEBI:58168"/>
        <dbReference type="EC" id="3.1.1.4"/>
    </reaction>
</comment>
<keyword evidence="5 8" id="KW-0106">Calcium</keyword>